<feature type="transmembrane region" description="Helical" evidence="9">
    <location>
        <begin position="349"/>
        <end position="367"/>
    </location>
</feature>
<evidence type="ECO:0000256" key="7">
    <source>
        <dbReference type="ARBA" id="ARBA00022989"/>
    </source>
</evidence>
<dbReference type="Proteomes" id="UP000019050">
    <property type="component" value="Unassembled WGS sequence"/>
</dbReference>
<feature type="transmembrane region" description="Helical" evidence="9">
    <location>
        <begin position="238"/>
        <end position="256"/>
    </location>
</feature>
<feature type="transmembrane region" description="Helical" evidence="9">
    <location>
        <begin position="124"/>
        <end position="141"/>
    </location>
</feature>
<dbReference type="GeneID" id="84816441"/>
<dbReference type="GO" id="GO:0005304">
    <property type="term" value="F:L-valine transmembrane transporter activity"/>
    <property type="evidence" value="ECO:0007669"/>
    <property type="project" value="TreeGrafter"/>
</dbReference>
<dbReference type="RefSeq" id="WP_023390934.1">
    <property type="nucleotide sequence ID" value="NZ_KI535340.1"/>
</dbReference>
<feature type="transmembrane region" description="Helical" evidence="9">
    <location>
        <begin position="379"/>
        <end position="403"/>
    </location>
</feature>
<dbReference type="InterPro" id="IPR004685">
    <property type="entry name" value="Brnchd-chn_aa_trnsp_Livcs"/>
</dbReference>
<feature type="transmembrane region" description="Helical" evidence="9">
    <location>
        <begin position="12"/>
        <end position="33"/>
    </location>
</feature>
<dbReference type="GO" id="GO:0015820">
    <property type="term" value="P:L-leucine transport"/>
    <property type="evidence" value="ECO:0007669"/>
    <property type="project" value="TreeGrafter"/>
</dbReference>
<organism evidence="10 11">
    <name type="scientific">Abiotrophia defectiva ATCC 49176</name>
    <dbReference type="NCBI Taxonomy" id="592010"/>
    <lineage>
        <taxon>Bacteria</taxon>
        <taxon>Bacillati</taxon>
        <taxon>Bacillota</taxon>
        <taxon>Bacilli</taxon>
        <taxon>Lactobacillales</taxon>
        <taxon>Aerococcaceae</taxon>
        <taxon>Abiotrophia</taxon>
    </lineage>
</organism>
<dbReference type="GO" id="GO:0015188">
    <property type="term" value="F:L-isoleucine transmembrane transporter activity"/>
    <property type="evidence" value="ECO:0007669"/>
    <property type="project" value="TreeGrafter"/>
</dbReference>
<evidence type="ECO:0000256" key="6">
    <source>
        <dbReference type="ARBA" id="ARBA00022970"/>
    </source>
</evidence>
<feature type="transmembrane region" description="Helical" evidence="9">
    <location>
        <begin position="39"/>
        <end position="61"/>
    </location>
</feature>
<feature type="transmembrane region" description="Helical" evidence="9">
    <location>
        <begin position="286"/>
        <end position="311"/>
    </location>
</feature>
<dbReference type="PANTHER" id="PTHR30588:SF0">
    <property type="entry name" value="BRANCHED-CHAIN AMINO ACID PERMEASE BRNQ"/>
    <property type="match status" value="1"/>
</dbReference>
<evidence type="ECO:0000256" key="2">
    <source>
        <dbReference type="ARBA" id="ARBA00008540"/>
    </source>
</evidence>
<name>W1Q5V8_ABIDE</name>
<comment type="similarity">
    <text evidence="2 9">Belongs to the branched chain amino acid transporter family.</text>
</comment>
<comment type="function">
    <text evidence="9">Component of the transport system for branched-chain amino acids.</text>
</comment>
<dbReference type="PANTHER" id="PTHR30588">
    <property type="entry name" value="BRANCHED-CHAIN AMINO ACID TRANSPORT SYSTEM 2 CARRIER PROTEIN"/>
    <property type="match status" value="1"/>
</dbReference>
<dbReference type="GO" id="GO:0005886">
    <property type="term" value="C:plasma membrane"/>
    <property type="evidence" value="ECO:0007669"/>
    <property type="project" value="UniProtKB-SubCell"/>
</dbReference>
<dbReference type="HOGENOM" id="CLU_036807_0_1_9"/>
<feature type="transmembrane region" description="Helical" evidence="9">
    <location>
        <begin position="199"/>
        <end position="217"/>
    </location>
</feature>
<evidence type="ECO:0000256" key="5">
    <source>
        <dbReference type="ARBA" id="ARBA00022692"/>
    </source>
</evidence>
<evidence type="ECO:0000256" key="3">
    <source>
        <dbReference type="ARBA" id="ARBA00022448"/>
    </source>
</evidence>
<dbReference type="NCBIfam" id="TIGR00796">
    <property type="entry name" value="livcs"/>
    <property type="match status" value="1"/>
</dbReference>
<dbReference type="EMBL" id="ACIN03000001">
    <property type="protein sequence ID" value="ESK66586.1"/>
    <property type="molecule type" value="Genomic_DNA"/>
</dbReference>
<dbReference type="OrthoDB" id="9783920at2"/>
<protein>
    <recommendedName>
        <fullName evidence="9">Branched-chain amino acid transport system carrier protein</fullName>
    </recommendedName>
</protein>
<feature type="transmembrane region" description="Helical" evidence="9">
    <location>
        <begin position="323"/>
        <end position="343"/>
    </location>
</feature>
<evidence type="ECO:0000256" key="8">
    <source>
        <dbReference type="ARBA" id="ARBA00023136"/>
    </source>
</evidence>
<comment type="caution">
    <text evidence="10">The sequence shown here is derived from an EMBL/GenBank/DDBJ whole genome shotgun (WGS) entry which is preliminary data.</text>
</comment>
<dbReference type="AlphaFoldDB" id="W1Q5V8"/>
<feature type="transmembrane region" description="Helical" evidence="9">
    <location>
        <begin position="82"/>
        <end position="104"/>
    </location>
</feature>
<evidence type="ECO:0000313" key="11">
    <source>
        <dbReference type="Proteomes" id="UP000019050"/>
    </source>
</evidence>
<feature type="transmembrane region" description="Helical" evidence="9">
    <location>
        <begin position="153"/>
        <end position="171"/>
    </location>
</feature>
<reference evidence="10" key="1">
    <citation type="submission" date="2013-06" db="EMBL/GenBank/DDBJ databases">
        <authorList>
            <person name="Weinstock G."/>
            <person name="Sodergren E."/>
            <person name="Clifton S."/>
            <person name="Fulton L."/>
            <person name="Fulton B."/>
            <person name="Courtney L."/>
            <person name="Fronick C."/>
            <person name="Harrison M."/>
            <person name="Strong C."/>
            <person name="Farmer C."/>
            <person name="Delahaunty K."/>
            <person name="Markovic C."/>
            <person name="Hall O."/>
            <person name="Minx P."/>
            <person name="Tomlinson C."/>
            <person name="Mitreva M."/>
            <person name="Nelson J."/>
            <person name="Hou S."/>
            <person name="Wollam A."/>
            <person name="Pepin K.H."/>
            <person name="Johnson M."/>
            <person name="Bhonagiri V."/>
            <person name="Nash W.E."/>
            <person name="Warren W."/>
            <person name="Chinwalla A."/>
            <person name="Mardis E.R."/>
            <person name="Wilson R.K."/>
        </authorList>
    </citation>
    <scope>NUCLEOTIDE SEQUENCE [LARGE SCALE GENOMIC DNA]</scope>
    <source>
        <strain evidence="10">ATCC 49176</strain>
    </source>
</reference>
<comment type="subcellular location">
    <subcellularLocation>
        <location evidence="1 9">Cell membrane</location>
        <topology evidence="1 9">Multi-pass membrane protein</topology>
    </subcellularLocation>
</comment>
<sequence length="445" mass="47227">MSKKLQSKDALYLGSMLFGMLFGAGNLIFPVHLGQESGALVGLAVVGLLISAIGLPFLTILAMGMSKSKSVTELANRVSKKFGAVFTVLLYLVIGPLFAVPRLASTSYTIGLAPFIESSHQGHGLLIYSVIFFLVAGFLSLNPGKILDYIGKILNPAFLLVLGLLLTLTVLNPMGQVGQMMAQGRYAQQAMATGFLEGYQTLDVLAALAFGIVMIQAMNRLGIEEPGELARGMVKSGAISIVLMGLIYGLLAYAGATSLGQFSISANGGIALAQIANHYLGSAGSILLALIVILACLKTGVGLLTAFSEAMVELFPRLGYKQYLLAVSLLATLIANAGLTQIIAWAVPMLMFLYPLAIVLVMVTLLCRGRAIDRLYYQWAMALTGIVALIDGIQAMPELAWLLPLKVLASTFATYLPLSGQSLGWIVPSLLGLAIAHWQVRRKAS</sequence>
<dbReference type="eggNOG" id="COG1114">
    <property type="taxonomic scope" value="Bacteria"/>
</dbReference>
<evidence type="ECO:0000256" key="4">
    <source>
        <dbReference type="ARBA" id="ARBA00022475"/>
    </source>
</evidence>
<keyword evidence="7 9" id="KW-1133">Transmembrane helix</keyword>
<proteinExistence type="inferred from homology"/>
<dbReference type="Gene3D" id="1.20.1740.10">
    <property type="entry name" value="Amino acid/polyamine transporter I"/>
    <property type="match status" value="1"/>
</dbReference>
<dbReference type="GO" id="GO:0015190">
    <property type="term" value="F:L-leucine transmembrane transporter activity"/>
    <property type="evidence" value="ECO:0007669"/>
    <property type="project" value="TreeGrafter"/>
</dbReference>
<dbReference type="GO" id="GO:0015818">
    <property type="term" value="P:isoleucine transport"/>
    <property type="evidence" value="ECO:0007669"/>
    <property type="project" value="TreeGrafter"/>
</dbReference>
<evidence type="ECO:0000256" key="9">
    <source>
        <dbReference type="RuleBase" id="RU362122"/>
    </source>
</evidence>
<dbReference type="Pfam" id="PF05525">
    <property type="entry name" value="Branch_AA_trans"/>
    <property type="match status" value="1"/>
</dbReference>
<gene>
    <name evidence="10" type="ORF">GCWU000182_000277</name>
</gene>
<keyword evidence="8 9" id="KW-0472">Membrane</keyword>
<evidence type="ECO:0000256" key="1">
    <source>
        <dbReference type="ARBA" id="ARBA00004651"/>
    </source>
</evidence>
<keyword evidence="5 9" id="KW-0812">Transmembrane</keyword>
<keyword evidence="3 9" id="KW-0813">Transport</keyword>
<keyword evidence="11" id="KW-1185">Reference proteome</keyword>
<keyword evidence="6 9" id="KW-0029">Amino-acid transport</keyword>
<accession>W1Q5V8</accession>
<evidence type="ECO:0000313" key="10">
    <source>
        <dbReference type="EMBL" id="ESK66586.1"/>
    </source>
</evidence>
<feature type="transmembrane region" description="Helical" evidence="9">
    <location>
        <begin position="423"/>
        <end position="440"/>
    </location>
</feature>
<keyword evidence="4" id="KW-1003">Cell membrane</keyword>